<keyword evidence="4" id="KW-0106">Calcium</keyword>
<evidence type="ECO:0000256" key="4">
    <source>
        <dbReference type="ARBA" id="ARBA00022837"/>
    </source>
</evidence>
<dbReference type="PATRIC" id="fig|1609981.3.peg.442"/>
<evidence type="ECO:0000256" key="3">
    <source>
        <dbReference type="ARBA" id="ARBA00022801"/>
    </source>
</evidence>
<dbReference type="Proteomes" id="UP000035268">
    <property type="component" value="Chromosome"/>
</dbReference>
<dbReference type="InterPro" id="IPR024607">
    <property type="entry name" value="Sulfatase_CS"/>
</dbReference>
<dbReference type="Gene3D" id="3.40.720.10">
    <property type="entry name" value="Alkaline Phosphatase, subunit A"/>
    <property type="match status" value="1"/>
</dbReference>
<dbReference type="GO" id="GO:0004065">
    <property type="term" value="F:arylsulfatase activity"/>
    <property type="evidence" value="ECO:0007669"/>
    <property type="project" value="UniProtKB-EC"/>
</dbReference>
<dbReference type="CDD" id="cd16143">
    <property type="entry name" value="ARS_like"/>
    <property type="match status" value="1"/>
</dbReference>
<evidence type="ECO:0000259" key="5">
    <source>
        <dbReference type="Pfam" id="PF00884"/>
    </source>
</evidence>
<accession>A0A0G3EBL1</accession>
<evidence type="ECO:0000313" key="6">
    <source>
        <dbReference type="EMBL" id="AKJ63698.1"/>
    </source>
</evidence>
<organism evidence="6 7">
    <name type="scientific">Kiritimatiella glycovorans</name>
    <dbReference type="NCBI Taxonomy" id="1307763"/>
    <lineage>
        <taxon>Bacteria</taxon>
        <taxon>Pseudomonadati</taxon>
        <taxon>Kiritimatiellota</taxon>
        <taxon>Kiritimatiellia</taxon>
        <taxon>Kiritimatiellales</taxon>
        <taxon>Kiritimatiellaceae</taxon>
        <taxon>Kiritimatiella</taxon>
    </lineage>
</organism>
<dbReference type="SUPFAM" id="SSF53649">
    <property type="entry name" value="Alkaline phosphatase-like"/>
    <property type="match status" value="1"/>
</dbReference>
<name>A0A0G3EBL1_9BACT</name>
<keyword evidence="7" id="KW-1185">Reference proteome</keyword>
<sequence length="520" mass="57198">MKRRHFLSRLGAGVAVTAAVPAGARAAKFNGTGGGARPNVVLILADDLGWADAGCYGSDIPTPNIDRLAREGMKLTDAYAPSPVCCPTRYAMMSGTYPWRAPRHDEGQLWVTHIHPCLLDGNPGVRIEDPLTMAEMMKIAGYHTGAVGKWHLGLMNEQRDWNAKLVNGPLEVGFDYFFGDASNRFRFYIENHHVVGITDTDERITGEGRDRSIPSAVHEIDFEKNAAVLNDKACGFLREAAGREPFFFYYCPNNVHTPLTPGERFKGRSPYGPYGDFVRELDWTVGEVLRTLEEAGALEHTLVIFTSDNGGRIDLESLEKGHHPNDELLGQKTDVWQGGVRVPFLARWPGRIPAGGSSEVPVCLTDIFSTLAAVTGQTVPAGEAPDSFNMLPILQNEPGTARLRERPVVFNWGSRSLLFGIRHGDWLYYDGQGSGGVSAGEEHANHRRMYASYQECGFENSDITPEGEIRAGAPEAQLYNLDDDPGQHRNIVVEHPEKAAEMQALLDRVKSGAIVRPGYE</sequence>
<reference evidence="6 7" key="2">
    <citation type="journal article" date="2016" name="ISME J.">
        <title>Characterization of the first cultured representative of Verrucomicrobia subdivision 5 indicates the proposal of a novel phylum.</title>
        <authorList>
            <person name="Spring S."/>
            <person name="Bunk B."/>
            <person name="Sproer C."/>
            <person name="Schumann P."/>
            <person name="Rohde M."/>
            <person name="Tindall B.J."/>
            <person name="Klenk H.P."/>
        </authorList>
    </citation>
    <scope>NUCLEOTIDE SEQUENCE [LARGE SCALE GENOMIC DNA]</scope>
    <source>
        <strain evidence="6 7">L21-Fru-AB</strain>
    </source>
</reference>
<evidence type="ECO:0000256" key="1">
    <source>
        <dbReference type="ARBA" id="ARBA00008779"/>
    </source>
</evidence>
<dbReference type="InterPro" id="IPR000917">
    <property type="entry name" value="Sulfatase_N"/>
</dbReference>
<protein>
    <submittedName>
        <fullName evidence="6">Arylsulfatase</fullName>
        <ecNumber evidence="6">3.1.6.1</ecNumber>
    </submittedName>
</protein>
<reference evidence="7" key="1">
    <citation type="submission" date="2015-02" db="EMBL/GenBank/DDBJ databases">
        <title>Description and complete genome sequence of the first cultured representative of the subdivision 5 of the Verrucomicrobia phylum.</title>
        <authorList>
            <person name="Spring S."/>
            <person name="Bunk B."/>
            <person name="Sproer C."/>
            <person name="Klenk H.-P."/>
        </authorList>
    </citation>
    <scope>NUCLEOTIDE SEQUENCE [LARGE SCALE GENOMIC DNA]</scope>
    <source>
        <strain evidence="7">L21-Fru-AB</strain>
    </source>
</reference>
<dbReference type="AlphaFoldDB" id="A0A0G3EBL1"/>
<keyword evidence="3 6" id="KW-0378">Hydrolase</keyword>
<dbReference type="InterPro" id="IPR050738">
    <property type="entry name" value="Sulfatase"/>
</dbReference>
<evidence type="ECO:0000256" key="2">
    <source>
        <dbReference type="ARBA" id="ARBA00022723"/>
    </source>
</evidence>
<dbReference type="Pfam" id="PF00884">
    <property type="entry name" value="Sulfatase"/>
    <property type="match status" value="1"/>
</dbReference>
<dbReference type="Gene3D" id="3.30.1120.10">
    <property type="match status" value="1"/>
</dbReference>
<comment type="similarity">
    <text evidence="1">Belongs to the sulfatase family.</text>
</comment>
<dbReference type="EC" id="3.1.6.1" evidence="6"/>
<proteinExistence type="inferred from homology"/>
<dbReference type="EMBL" id="CP010904">
    <property type="protein sequence ID" value="AKJ63698.1"/>
    <property type="molecule type" value="Genomic_DNA"/>
</dbReference>
<feature type="domain" description="Sulfatase N-terminal" evidence="5">
    <location>
        <begin position="38"/>
        <end position="376"/>
    </location>
</feature>
<keyword evidence="2" id="KW-0479">Metal-binding</keyword>
<dbReference type="PANTHER" id="PTHR42693:SF53">
    <property type="entry name" value="ENDO-4-O-SULFATASE"/>
    <property type="match status" value="1"/>
</dbReference>
<dbReference type="RefSeq" id="WP_052881106.1">
    <property type="nucleotide sequence ID" value="NZ_CP010904.1"/>
</dbReference>
<dbReference type="OrthoDB" id="9777306at2"/>
<dbReference type="InterPro" id="IPR017850">
    <property type="entry name" value="Alkaline_phosphatase_core_sf"/>
</dbReference>
<evidence type="ECO:0000313" key="7">
    <source>
        <dbReference type="Proteomes" id="UP000035268"/>
    </source>
</evidence>
<dbReference type="GO" id="GO:0046872">
    <property type="term" value="F:metal ion binding"/>
    <property type="evidence" value="ECO:0007669"/>
    <property type="project" value="UniProtKB-KW"/>
</dbReference>
<dbReference type="PANTHER" id="PTHR42693">
    <property type="entry name" value="ARYLSULFATASE FAMILY MEMBER"/>
    <property type="match status" value="1"/>
</dbReference>
<dbReference type="KEGG" id="vbl:L21SP4_00418"/>
<dbReference type="PROSITE" id="PS00149">
    <property type="entry name" value="SULFATASE_2"/>
    <property type="match status" value="1"/>
</dbReference>
<gene>
    <name evidence="6" type="primary">atsA_8</name>
    <name evidence="6" type="ORF">L21SP4_00418</name>
</gene>